<dbReference type="PANTHER" id="PTHR32046:SF11">
    <property type="entry name" value="IMMUNE-ASSOCIATED NUCLEOTIDE-BINDING PROTEIN 10-LIKE"/>
    <property type="match status" value="1"/>
</dbReference>
<evidence type="ECO:0000256" key="1">
    <source>
        <dbReference type="SAM" id="Coils"/>
    </source>
</evidence>
<feature type="compositionally biased region" description="Basic and acidic residues" evidence="2">
    <location>
        <begin position="15"/>
        <end position="24"/>
    </location>
</feature>
<evidence type="ECO:0000259" key="3">
    <source>
        <dbReference type="Pfam" id="PF24674"/>
    </source>
</evidence>
<evidence type="ECO:0000313" key="5">
    <source>
        <dbReference type="EMBL" id="PTQ38522.1"/>
    </source>
</evidence>
<evidence type="ECO:0000313" key="6">
    <source>
        <dbReference type="Proteomes" id="UP000244005"/>
    </source>
</evidence>
<proteinExistence type="predicted"/>
<dbReference type="InterPro" id="IPR027417">
    <property type="entry name" value="P-loop_NTPase"/>
</dbReference>
<dbReference type="Pfam" id="PF26633">
    <property type="entry name" value="DUF8206"/>
    <property type="match status" value="1"/>
</dbReference>
<sequence>MEFDSPPRSNNLMTHPHDMEKMTSDDEGPSVPRVEHAISTGERNVNRKALNRACKLGQLYSGVKDEIMPEFILSGEVPEGAVSTVDMPHHNTLWEENMKTEERFKSLEVEGDLKLSIMLGLAGVNGASKYLNNVTTNSTCVTICLVYKIVTKWERLNLLHADVERMFRLQALRESPATHVVVGIGWGYSGVIVFEQGVTKDETRHNAEVSLNASLKTGLAGSFLGKFLDAIKLNPVEGGVTLTPKKSQNGGENLERRSVRIMADIMPQNFEGPTDFQSALEFARSVGGNHHIDEINGGKEKELERLADKTQDLTSTYEQVREKARKVGISEEELTGIARERSEIKEQTSRFRDVLGSLVVDVRSGIKEEGKIAEFLLEFEGTKYSSEGLNEHLKTLEVLQEKVNFLEVMQGKGVEILRNGTDRGSLVADNITLSSLYILCYDDKERVQRKSSWICNYQQFEVLIKEREAGGNSKLFLLDYAICQSWDREQDVCIQLYRGGLWDPDYLKTVQDSGASQSSDVMNLLLLGQTGVGKSTFINAFYNYLSYDSLKEAEQGGVKVAVPSQFTELDRSMNENTVTVGDSCLEDENFEDPSQSCTQRCKSYLFRIEADSGKQGLSVRLIDTPGIGDTRGSAWDKNNIKNILIQLKKFEHIHGICILLKPNESRLSKMLEYCITELLVHLHKNARSNIAFCFTSARSTNFHVGETRTQLLTLLDRIRQKKQESVEITESTMYCFDNEAFRYLAACQKPQGTSFQTEPPSRSWDQSVGACIRLLSTFNSVGAHLSNETVAIMKVKNIIESLEEPMIRLSEEINKNSIAIERKRKEIEDTKEDVDKLRKVLKEPTKVVESTSYKLPYPRTICTSPACTTYDDLKDGRMQTLYRVCHDRCTGYELSLFQAISVRLCSSMSMLAGKCIKCNCPAGDHKFVTHETKQELRRMEPEGPKDGHDPAAALKDIETKVMELEKEKKYINDAQIKFAFFLQEHSFTCTNDYTSRYLDRQVRQLRKELDHHVDEDRRKWILDRIKDLTDRSNKHKKELQEFAARLKEQTRADYVSVKAIQAIFRGLRDLPTRGPQFKKLLDLGQHGQQLDDSCMHYQIQFTADREARSLNNSHTSLLAHLLRMHVHRQQSPAMCIHTHR</sequence>
<dbReference type="EMBL" id="KZ772722">
    <property type="protein sequence ID" value="PTQ38522.1"/>
    <property type="molecule type" value="Genomic_DNA"/>
</dbReference>
<feature type="coiled-coil region" evidence="1">
    <location>
        <begin position="1025"/>
        <end position="1052"/>
    </location>
</feature>
<dbReference type="AlphaFoldDB" id="A0A2R6WXE2"/>
<evidence type="ECO:0000256" key="2">
    <source>
        <dbReference type="SAM" id="MobiDB-lite"/>
    </source>
</evidence>
<feature type="domain" description="SNTX MACPF/CDC-like" evidence="3">
    <location>
        <begin position="46"/>
        <end position="211"/>
    </location>
</feature>
<protein>
    <submittedName>
        <fullName evidence="5">Uncharacterized protein</fullName>
    </submittedName>
</protein>
<dbReference type="SUPFAM" id="SSF52540">
    <property type="entry name" value="P-loop containing nucleoside triphosphate hydrolases"/>
    <property type="match status" value="1"/>
</dbReference>
<accession>A0A2R6WXE2</accession>
<dbReference type="InterPro" id="IPR056072">
    <property type="entry name" value="SNTX_MACPF/CDC-like_dom"/>
</dbReference>
<feature type="coiled-coil region" evidence="1">
    <location>
        <begin position="813"/>
        <end position="840"/>
    </location>
</feature>
<dbReference type="Pfam" id="PF24674">
    <property type="entry name" value="MACPF_SNTX"/>
    <property type="match status" value="1"/>
</dbReference>
<keyword evidence="1" id="KW-0175">Coiled coil</keyword>
<dbReference type="InterPro" id="IPR058519">
    <property type="entry name" value="DUF8206"/>
</dbReference>
<dbReference type="Gene3D" id="3.40.50.300">
    <property type="entry name" value="P-loop containing nucleotide triphosphate hydrolases"/>
    <property type="match status" value="1"/>
</dbReference>
<dbReference type="PANTHER" id="PTHR32046">
    <property type="entry name" value="G DOMAIN-CONTAINING PROTEIN"/>
    <property type="match status" value="1"/>
</dbReference>
<name>A0A2R6WXE2_MARPO</name>
<feature type="domain" description="DUF8206" evidence="4">
    <location>
        <begin position="854"/>
        <end position="930"/>
    </location>
</feature>
<dbReference type="OrthoDB" id="1936016at2759"/>
<feature type="region of interest" description="Disordered" evidence="2">
    <location>
        <begin position="1"/>
        <end position="31"/>
    </location>
</feature>
<gene>
    <name evidence="5" type="ORF">MARPO_0050s0002</name>
</gene>
<keyword evidence="6" id="KW-1185">Reference proteome</keyword>
<evidence type="ECO:0000259" key="4">
    <source>
        <dbReference type="Pfam" id="PF26633"/>
    </source>
</evidence>
<dbReference type="Gramene" id="Mp3g11990.1">
    <property type="protein sequence ID" value="Mp3g11990.1.cds"/>
    <property type="gene ID" value="Mp3g11990"/>
</dbReference>
<dbReference type="InterPro" id="IPR025662">
    <property type="entry name" value="Sigma_54_int_dom_ATP-bd_1"/>
</dbReference>
<dbReference type="Proteomes" id="UP000244005">
    <property type="component" value="Unassembled WGS sequence"/>
</dbReference>
<reference evidence="6" key="1">
    <citation type="journal article" date="2017" name="Cell">
        <title>Insights into land plant evolution garnered from the Marchantia polymorpha genome.</title>
        <authorList>
            <person name="Bowman J.L."/>
            <person name="Kohchi T."/>
            <person name="Yamato K.T."/>
            <person name="Jenkins J."/>
            <person name="Shu S."/>
            <person name="Ishizaki K."/>
            <person name="Yamaoka S."/>
            <person name="Nishihama R."/>
            <person name="Nakamura Y."/>
            <person name="Berger F."/>
            <person name="Adam C."/>
            <person name="Aki S.S."/>
            <person name="Althoff F."/>
            <person name="Araki T."/>
            <person name="Arteaga-Vazquez M.A."/>
            <person name="Balasubrmanian S."/>
            <person name="Barry K."/>
            <person name="Bauer D."/>
            <person name="Boehm C.R."/>
            <person name="Briginshaw L."/>
            <person name="Caballero-Perez J."/>
            <person name="Catarino B."/>
            <person name="Chen F."/>
            <person name="Chiyoda S."/>
            <person name="Chovatia M."/>
            <person name="Davies K.M."/>
            <person name="Delmans M."/>
            <person name="Demura T."/>
            <person name="Dierschke T."/>
            <person name="Dolan L."/>
            <person name="Dorantes-Acosta A.E."/>
            <person name="Eklund D.M."/>
            <person name="Florent S.N."/>
            <person name="Flores-Sandoval E."/>
            <person name="Fujiyama A."/>
            <person name="Fukuzawa H."/>
            <person name="Galik B."/>
            <person name="Grimanelli D."/>
            <person name="Grimwood J."/>
            <person name="Grossniklaus U."/>
            <person name="Hamada T."/>
            <person name="Haseloff J."/>
            <person name="Hetherington A.J."/>
            <person name="Higo A."/>
            <person name="Hirakawa Y."/>
            <person name="Hundley H.N."/>
            <person name="Ikeda Y."/>
            <person name="Inoue K."/>
            <person name="Inoue S.I."/>
            <person name="Ishida S."/>
            <person name="Jia Q."/>
            <person name="Kakita M."/>
            <person name="Kanazawa T."/>
            <person name="Kawai Y."/>
            <person name="Kawashima T."/>
            <person name="Kennedy M."/>
            <person name="Kinose K."/>
            <person name="Kinoshita T."/>
            <person name="Kohara Y."/>
            <person name="Koide E."/>
            <person name="Komatsu K."/>
            <person name="Kopischke S."/>
            <person name="Kubo M."/>
            <person name="Kyozuka J."/>
            <person name="Lagercrantz U."/>
            <person name="Lin S.S."/>
            <person name="Lindquist E."/>
            <person name="Lipzen A.M."/>
            <person name="Lu C.W."/>
            <person name="De Luna E."/>
            <person name="Martienssen R.A."/>
            <person name="Minamino N."/>
            <person name="Mizutani M."/>
            <person name="Mizutani M."/>
            <person name="Mochizuki N."/>
            <person name="Monte I."/>
            <person name="Mosher R."/>
            <person name="Nagasaki H."/>
            <person name="Nakagami H."/>
            <person name="Naramoto S."/>
            <person name="Nishitani K."/>
            <person name="Ohtani M."/>
            <person name="Okamoto T."/>
            <person name="Okumura M."/>
            <person name="Phillips J."/>
            <person name="Pollak B."/>
            <person name="Reinders A."/>
            <person name="Rovekamp M."/>
            <person name="Sano R."/>
            <person name="Sawa S."/>
            <person name="Schmid M.W."/>
            <person name="Shirakawa M."/>
            <person name="Solano R."/>
            <person name="Spunde A."/>
            <person name="Suetsugu N."/>
            <person name="Sugano S."/>
            <person name="Sugiyama A."/>
            <person name="Sun R."/>
            <person name="Suzuki Y."/>
            <person name="Takenaka M."/>
            <person name="Takezawa D."/>
            <person name="Tomogane H."/>
            <person name="Tsuzuki M."/>
            <person name="Ueda T."/>
            <person name="Umeda M."/>
            <person name="Ward J.M."/>
            <person name="Watanabe Y."/>
            <person name="Yazaki K."/>
            <person name="Yokoyama R."/>
            <person name="Yoshitake Y."/>
            <person name="Yotsui I."/>
            <person name="Zachgo S."/>
            <person name="Schmutz J."/>
        </authorList>
    </citation>
    <scope>NUCLEOTIDE SEQUENCE [LARGE SCALE GENOMIC DNA]</scope>
    <source>
        <strain evidence="6">Tak-1</strain>
    </source>
</reference>
<organism evidence="5 6">
    <name type="scientific">Marchantia polymorpha</name>
    <name type="common">Common liverwort</name>
    <name type="synonym">Marchantia aquatica</name>
    <dbReference type="NCBI Taxonomy" id="3197"/>
    <lineage>
        <taxon>Eukaryota</taxon>
        <taxon>Viridiplantae</taxon>
        <taxon>Streptophyta</taxon>
        <taxon>Embryophyta</taxon>
        <taxon>Marchantiophyta</taxon>
        <taxon>Marchantiopsida</taxon>
        <taxon>Marchantiidae</taxon>
        <taxon>Marchantiales</taxon>
        <taxon>Marchantiaceae</taxon>
        <taxon>Marchantia</taxon>
    </lineage>
</organism>
<dbReference type="PROSITE" id="PS00675">
    <property type="entry name" value="SIGMA54_INTERACT_1"/>
    <property type="match status" value="1"/>
</dbReference>